<dbReference type="STRING" id="5722.A2ETN1"/>
<keyword evidence="3" id="KW-1185">Reference proteome</keyword>
<accession>A2ETN1</accession>
<proteinExistence type="predicted"/>
<dbReference type="KEGG" id="tva:4761848"/>
<evidence type="ECO:0000313" key="3">
    <source>
        <dbReference type="Proteomes" id="UP000001542"/>
    </source>
</evidence>
<dbReference type="RefSeq" id="XP_001316222.1">
    <property type="nucleotide sequence ID" value="XM_001316187.1"/>
</dbReference>
<reference evidence="2" key="2">
    <citation type="journal article" date="2007" name="Science">
        <title>Draft genome sequence of the sexually transmitted pathogen Trichomonas vaginalis.</title>
        <authorList>
            <person name="Carlton J.M."/>
            <person name="Hirt R.P."/>
            <person name="Silva J.C."/>
            <person name="Delcher A.L."/>
            <person name="Schatz M."/>
            <person name="Zhao Q."/>
            <person name="Wortman J.R."/>
            <person name="Bidwell S.L."/>
            <person name="Alsmark U.C.M."/>
            <person name="Besteiro S."/>
            <person name="Sicheritz-Ponten T."/>
            <person name="Noel C.J."/>
            <person name="Dacks J.B."/>
            <person name="Foster P.G."/>
            <person name="Simillion C."/>
            <person name="Van de Peer Y."/>
            <person name="Miranda-Saavedra D."/>
            <person name="Barton G.J."/>
            <person name="Westrop G.D."/>
            <person name="Mueller S."/>
            <person name="Dessi D."/>
            <person name="Fiori P.L."/>
            <person name="Ren Q."/>
            <person name="Paulsen I."/>
            <person name="Zhang H."/>
            <person name="Bastida-Corcuera F.D."/>
            <person name="Simoes-Barbosa A."/>
            <person name="Brown M.T."/>
            <person name="Hayes R.D."/>
            <person name="Mukherjee M."/>
            <person name="Okumura C.Y."/>
            <person name="Schneider R."/>
            <person name="Smith A.J."/>
            <person name="Vanacova S."/>
            <person name="Villalvazo M."/>
            <person name="Haas B.J."/>
            <person name="Pertea M."/>
            <person name="Feldblyum T.V."/>
            <person name="Utterback T.R."/>
            <person name="Shu C.L."/>
            <person name="Osoegawa K."/>
            <person name="de Jong P.J."/>
            <person name="Hrdy I."/>
            <person name="Horvathova L."/>
            <person name="Zubacova Z."/>
            <person name="Dolezal P."/>
            <person name="Malik S.B."/>
            <person name="Logsdon J.M. Jr."/>
            <person name="Henze K."/>
            <person name="Gupta A."/>
            <person name="Wang C.C."/>
            <person name="Dunne R.L."/>
            <person name="Upcroft J.A."/>
            <person name="Upcroft P."/>
            <person name="White O."/>
            <person name="Salzberg S.L."/>
            <person name="Tang P."/>
            <person name="Chiu C.-H."/>
            <person name="Lee Y.-S."/>
            <person name="Embley T.M."/>
            <person name="Coombs G.H."/>
            <person name="Mottram J.C."/>
            <person name="Tachezy J."/>
            <person name="Fraser-Liggett C.M."/>
            <person name="Johnson P.J."/>
        </authorList>
    </citation>
    <scope>NUCLEOTIDE SEQUENCE [LARGE SCALE GENOMIC DNA]</scope>
    <source>
        <strain evidence="2">G3</strain>
    </source>
</reference>
<evidence type="ECO:0000256" key="1">
    <source>
        <dbReference type="SAM" id="Coils"/>
    </source>
</evidence>
<dbReference type="eggNOG" id="KOG4302">
    <property type="taxonomic scope" value="Eukaryota"/>
</dbReference>
<dbReference type="GO" id="GO:0005737">
    <property type="term" value="C:cytoplasm"/>
    <property type="evidence" value="ECO:0000318"/>
    <property type="project" value="GO_Central"/>
</dbReference>
<dbReference type="Gene3D" id="1.20.58.1520">
    <property type="match status" value="1"/>
</dbReference>
<dbReference type="VEuPathDB" id="TrichDB:TVAG_195920"/>
<organism evidence="2 3">
    <name type="scientific">Trichomonas vaginalis (strain ATCC PRA-98 / G3)</name>
    <dbReference type="NCBI Taxonomy" id="412133"/>
    <lineage>
        <taxon>Eukaryota</taxon>
        <taxon>Metamonada</taxon>
        <taxon>Parabasalia</taxon>
        <taxon>Trichomonadida</taxon>
        <taxon>Trichomonadidae</taxon>
        <taxon>Trichomonas</taxon>
    </lineage>
</organism>
<protein>
    <recommendedName>
        <fullName evidence="4">Protein regulator of cytokinesis 1</fullName>
    </recommendedName>
</protein>
<reference evidence="2" key="1">
    <citation type="submission" date="2006-10" db="EMBL/GenBank/DDBJ databases">
        <authorList>
            <person name="Amadeo P."/>
            <person name="Zhao Q."/>
            <person name="Wortman J."/>
            <person name="Fraser-Liggett C."/>
            <person name="Carlton J."/>
        </authorList>
    </citation>
    <scope>NUCLEOTIDE SEQUENCE</scope>
    <source>
        <strain evidence="2">G3</strain>
    </source>
</reference>
<keyword evidence="1" id="KW-0175">Coiled coil</keyword>
<dbReference type="Proteomes" id="UP000001542">
    <property type="component" value="Unassembled WGS sequence"/>
</dbReference>
<evidence type="ECO:0000313" key="2">
    <source>
        <dbReference type="EMBL" id="EAY03999.1"/>
    </source>
</evidence>
<dbReference type="SMR" id="A2ETN1"/>
<dbReference type="GO" id="GO:0005819">
    <property type="term" value="C:spindle"/>
    <property type="evidence" value="ECO:0000318"/>
    <property type="project" value="GO_Central"/>
</dbReference>
<dbReference type="InterPro" id="IPR007145">
    <property type="entry name" value="MAP65_Ase1_PRC1"/>
</dbReference>
<dbReference type="PANTHER" id="PTHR19321">
    <property type="entry name" value="PROTEIN REGULATOR OF CYTOKINESIS 1 PRC1-RELATED"/>
    <property type="match status" value="1"/>
</dbReference>
<dbReference type="EMBL" id="DS113488">
    <property type="protein sequence ID" value="EAY03999.1"/>
    <property type="molecule type" value="Genomic_DNA"/>
</dbReference>
<name>A2ETN1_TRIV3</name>
<dbReference type="InParanoid" id="A2ETN1"/>
<dbReference type="Pfam" id="PF03999">
    <property type="entry name" value="MAP65_ASE1"/>
    <property type="match status" value="1"/>
</dbReference>
<dbReference type="GO" id="GO:0000226">
    <property type="term" value="P:microtubule cytoskeleton organization"/>
    <property type="evidence" value="ECO:0000318"/>
    <property type="project" value="GO_Central"/>
</dbReference>
<dbReference type="AlphaFoldDB" id="A2ETN1"/>
<dbReference type="VEuPathDB" id="TrichDB:TVAGG3_0404150"/>
<sequence length="454" mass="52595">MKVDLRIEEQLDELFSQMGLTEEQVNEQYKLLMEKIEGLCCDFLNQTYQKVCDFKNEAEGIEKQIRELEEFSGVQSGYKMNPSASLNERIDSAKVYLNDLTEITATQKNEFEQLYVKLNTCFNKLEITERGEFAEKGDIFRSDKIELISNKINELDSIISENEEIVNNLSKKLTELHNLLGLEQFVKPETCGDPTIESLQDELQELTDQYNNNYEDSQATIKEIRRLERLLGKRVSSQRITVFSDAAVSDLHKRLDDLNEEKEQNLGQVVESLKNELLRLWGELNMETPSKSSFPFFYASSPNKRTLIALESEVLRLENLKESIQPLLALIAQRDDIINSYNDQSAIANDPGRLTSRRGGVASSLMQEERVRRRYANELPKIHEQMVGMLEDYEETYGEPFMWNGVNLLEEIREMQEKEPASQKMKRQTISNKTKTRQIPLNQRAPFILPGYMN</sequence>
<feature type="coiled-coil region" evidence="1">
    <location>
        <begin position="196"/>
        <end position="268"/>
    </location>
</feature>
<dbReference type="GO" id="GO:0008017">
    <property type="term" value="F:microtubule binding"/>
    <property type="evidence" value="ECO:0000318"/>
    <property type="project" value="GO_Central"/>
</dbReference>
<gene>
    <name evidence="2" type="ORF">TVAG_195920</name>
</gene>
<dbReference type="OrthoDB" id="642895at2759"/>
<evidence type="ECO:0008006" key="4">
    <source>
        <dbReference type="Google" id="ProtNLM"/>
    </source>
</evidence>
<dbReference type="PANTHER" id="PTHR19321:SF41">
    <property type="entry name" value="FASCETTO-RELATED"/>
    <property type="match status" value="1"/>
</dbReference>